<name>A0ACC2JTK5_9PEZI</name>
<dbReference type="Proteomes" id="UP001153332">
    <property type="component" value="Unassembled WGS sequence"/>
</dbReference>
<keyword evidence="2" id="KW-1185">Reference proteome</keyword>
<proteinExistence type="predicted"/>
<protein>
    <submittedName>
        <fullName evidence="1">Uncharacterized protein</fullName>
    </submittedName>
</protein>
<evidence type="ECO:0000313" key="2">
    <source>
        <dbReference type="Proteomes" id="UP001153332"/>
    </source>
</evidence>
<comment type="caution">
    <text evidence="1">The sequence shown here is derived from an EMBL/GenBank/DDBJ whole genome shotgun (WGS) entry which is preliminary data.</text>
</comment>
<evidence type="ECO:0000313" key="1">
    <source>
        <dbReference type="EMBL" id="KAJ8130852.1"/>
    </source>
</evidence>
<sequence length="322" mass="34248">MAGSAHSFGFIGLGNMGSQMARNLSMYAQKQRYARVQVWNRSSAKSTQLAEDCYCDVADSIQSLVQACDIIHMCLANDDVAYAVVDEILAVKKQDTILVDHSTLFPTTSKTLQEKASQSGVIFCSCPVFGPPSAAKNAALLVALAGREEARDVLKGHIVPAIGKAIIDCGEDASQGALLKILGNNCILGTIELLSESFALAEKAGFDVNRFYEFIKTHFPAPAWLNYGKRIRDGAFSGATGFTIPGGMKDAGLIRRLGKETATPTPVIDQAWDNLMTARSLGGESLDWSACAAGMRVAAGLDPFKGEDFSLLKAGNGNPNSS</sequence>
<dbReference type="EMBL" id="JAPUUL010000409">
    <property type="protein sequence ID" value="KAJ8130852.1"/>
    <property type="molecule type" value="Genomic_DNA"/>
</dbReference>
<gene>
    <name evidence="1" type="ORF">O1611_g2774</name>
</gene>
<accession>A0ACC2JTK5</accession>
<reference evidence="1" key="1">
    <citation type="submission" date="2022-12" db="EMBL/GenBank/DDBJ databases">
        <title>Genome Sequence of Lasiodiplodia mahajangana.</title>
        <authorList>
            <person name="Buettner E."/>
        </authorList>
    </citation>
    <scope>NUCLEOTIDE SEQUENCE</scope>
    <source>
        <strain evidence="1">VT137</strain>
    </source>
</reference>
<organism evidence="1 2">
    <name type="scientific">Lasiodiplodia mahajangana</name>
    <dbReference type="NCBI Taxonomy" id="1108764"/>
    <lineage>
        <taxon>Eukaryota</taxon>
        <taxon>Fungi</taxon>
        <taxon>Dikarya</taxon>
        <taxon>Ascomycota</taxon>
        <taxon>Pezizomycotina</taxon>
        <taxon>Dothideomycetes</taxon>
        <taxon>Dothideomycetes incertae sedis</taxon>
        <taxon>Botryosphaeriales</taxon>
        <taxon>Botryosphaeriaceae</taxon>
        <taxon>Lasiodiplodia</taxon>
    </lineage>
</organism>